<accession>A0AAU8P6D3</accession>
<evidence type="ECO:0000313" key="1">
    <source>
        <dbReference type="EMBL" id="ACY86002.1"/>
    </source>
</evidence>
<protein>
    <submittedName>
        <fullName evidence="1">Uncharacterized protein</fullName>
    </submittedName>
</protein>
<sequence>MLLIEPVPRGHFYSSRCIRAPCPAAELGVDVNGLQLPS</sequence>
<dbReference type="Proteomes" id="UP000002634">
    <property type="component" value="Chromosome"/>
</dbReference>
<name>A0AAU8P6D3_EDWPI</name>
<reference evidence="1 2" key="1">
    <citation type="journal article" date="2009" name="PLoS ONE">
        <title>Genome sequence of the versatile fish pathogen Edwardsiella tarda provides insights into its adaptation to broad host ranges and intracellular niches.</title>
        <authorList>
            <person name="Wang Q."/>
            <person name="Yang M."/>
            <person name="Xiao J."/>
            <person name="Wu H."/>
            <person name="Wang X."/>
            <person name="Lv Y."/>
            <person name="Xu L."/>
            <person name="Zheng H."/>
            <person name="Wang S."/>
            <person name="Zhao G."/>
            <person name="Liu Q."/>
            <person name="Zhang Y."/>
        </authorList>
    </citation>
    <scope>NUCLEOTIDE SEQUENCE [LARGE SCALE GENOMIC DNA]</scope>
    <source>
        <strain evidence="2">EIB202 / CCTCC M208068</strain>
    </source>
</reference>
<dbReference type="KEGG" id="etr:ETAE_3171"/>
<gene>
    <name evidence="1" type="ordered locus">ETAE_3171</name>
</gene>
<dbReference type="EMBL" id="CP001135">
    <property type="protein sequence ID" value="ACY86002.1"/>
    <property type="molecule type" value="Genomic_DNA"/>
</dbReference>
<organism evidence="1 2">
    <name type="scientific">Edwardsiella piscicida</name>
    <dbReference type="NCBI Taxonomy" id="1263550"/>
    <lineage>
        <taxon>Bacteria</taxon>
        <taxon>Pseudomonadati</taxon>
        <taxon>Pseudomonadota</taxon>
        <taxon>Gammaproteobacteria</taxon>
        <taxon>Enterobacterales</taxon>
        <taxon>Hafniaceae</taxon>
        <taxon>Edwardsiella</taxon>
    </lineage>
</organism>
<dbReference type="AlphaFoldDB" id="A0AAU8P6D3"/>
<evidence type="ECO:0000313" key="2">
    <source>
        <dbReference type="Proteomes" id="UP000002634"/>
    </source>
</evidence>
<keyword evidence="2" id="KW-1185">Reference proteome</keyword>
<proteinExistence type="predicted"/>